<comment type="caution">
    <text evidence="1">The sequence shown here is derived from an EMBL/GenBank/DDBJ whole genome shotgun (WGS) entry which is preliminary data.</text>
</comment>
<evidence type="ECO:0000313" key="2">
    <source>
        <dbReference type="Proteomes" id="UP001595377"/>
    </source>
</evidence>
<keyword evidence="2" id="KW-1185">Reference proteome</keyword>
<gene>
    <name evidence="1" type="ORF">ACFOHH_04920</name>
</gene>
<dbReference type="PANTHER" id="PTHR30441:SF4">
    <property type="entry name" value="PROTEIN ASMA"/>
    <property type="match status" value="1"/>
</dbReference>
<sequence>MNLFRFIRPGQLAGGLLAVVCVALAVRAAMPFLVRTDMVGKAIEESLEAWIGADVVIGEAPDFAFWPYPRVTLDAVRIIADTGEELARIETISAGFDLLGAVRGRPAFGDFELMRPVLHVGWNADGTLNWRRGGWLSEAIDTVAATPDGATPALGHERFGSAKVVDGIVTIARGADGEAYRISDINGSVNWPLIGKRLDLDLTGVAGGEVARWTFACDRPLALLAGRNAPVRAKLSSDPATVDFDGLANLSGNAFVSGRLHLSTPSLDRLLFWQGKHIPAADAVGQVDAEANVTTAGYSAKLEDLRLGLENAQATGVLDIAMPPDGKPQVGGTLAFDRIDLKAFLSAFTPLPDAGEAGAGIDTAFMRQFGLDLRLSAKSADFAPFSLRDLAAGIRIENGRASFDVGDSTFMDGTMSGRIMLTEEGFRGGGQLRMSLANVDIGGIVETLALPGPLPVGRGSAEFELSTDRPLWATTASDLSGQFRLRMGAGTLTHFDAQAFEALVEKNAFFNISQASGGSFDFTRAEVDARLDKGLAELTKAEIEGGGRTLSVSGMIPYRTGSVALAGTIAVTGQDGGTAPPPTGFFAGGSWPEPVISPLSVLTGRGGN</sequence>
<organism evidence="1 2">
    <name type="scientific">Shinella pollutisoli</name>
    <dbReference type="NCBI Taxonomy" id="2250594"/>
    <lineage>
        <taxon>Bacteria</taxon>
        <taxon>Pseudomonadati</taxon>
        <taxon>Pseudomonadota</taxon>
        <taxon>Alphaproteobacteria</taxon>
        <taxon>Hyphomicrobiales</taxon>
        <taxon>Rhizobiaceae</taxon>
        <taxon>Shinella</taxon>
    </lineage>
</organism>
<dbReference type="PANTHER" id="PTHR30441">
    <property type="entry name" value="DUF748 DOMAIN-CONTAINING PROTEIN"/>
    <property type="match status" value="1"/>
</dbReference>
<dbReference type="Proteomes" id="UP001595377">
    <property type="component" value="Unassembled WGS sequence"/>
</dbReference>
<name>A0ABV7DDU6_9HYPH</name>
<protein>
    <submittedName>
        <fullName evidence="1">AsmA-like C-terminal region-containing protein</fullName>
    </submittedName>
</protein>
<reference evidence="2" key="1">
    <citation type="journal article" date="2019" name="Int. J. Syst. Evol. Microbiol.">
        <title>The Global Catalogue of Microorganisms (GCM) 10K type strain sequencing project: providing services to taxonomists for standard genome sequencing and annotation.</title>
        <authorList>
            <consortium name="The Broad Institute Genomics Platform"/>
            <consortium name="The Broad Institute Genome Sequencing Center for Infectious Disease"/>
            <person name="Wu L."/>
            <person name="Ma J."/>
        </authorList>
    </citation>
    <scope>NUCLEOTIDE SEQUENCE [LARGE SCALE GENOMIC DNA]</scope>
    <source>
        <strain evidence="2">KCTC 52677</strain>
    </source>
</reference>
<evidence type="ECO:0000313" key="1">
    <source>
        <dbReference type="EMBL" id="MFC3072443.1"/>
    </source>
</evidence>
<proteinExistence type="predicted"/>
<dbReference type="EMBL" id="JBHRSP010000007">
    <property type="protein sequence ID" value="MFC3072443.1"/>
    <property type="molecule type" value="Genomic_DNA"/>
</dbReference>
<dbReference type="RefSeq" id="WP_257316262.1">
    <property type="nucleotide sequence ID" value="NZ_JANFDG010000018.1"/>
</dbReference>
<dbReference type="InterPro" id="IPR052894">
    <property type="entry name" value="AsmA-related"/>
</dbReference>
<accession>A0ABV7DDU6</accession>